<dbReference type="Gene3D" id="3.20.20.60">
    <property type="entry name" value="Phosphoenolpyruvate-binding domains"/>
    <property type="match status" value="1"/>
</dbReference>
<dbReference type="NCBIfam" id="NF001452">
    <property type="entry name" value="PRK00311.1"/>
    <property type="match status" value="1"/>
</dbReference>
<dbReference type="GO" id="GO:0000287">
    <property type="term" value="F:magnesium ion binding"/>
    <property type="evidence" value="ECO:0007669"/>
    <property type="project" value="TreeGrafter"/>
</dbReference>
<dbReference type="GO" id="GO:0015940">
    <property type="term" value="P:pantothenate biosynthetic process"/>
    <property type="evidence" value="ECO:0007669"/>
    <property type="project" value="UniProtKB-UniRule"/>
</dbReference>
<dbReference type="CDD" id="cd06557">
    <property type="entry name" value="KPHMT-like"/>
    <property type="match status" value="1"/>
</dbReference>
<evidence type="ECO:0000256" key="7">
    <source>
        <dbReference type="HAMAP-Rule" id="MF_00156"/>
    </source>
</evidence>
<dbReference type="Proteomes" id="UP000619536">
    <property type="component" value="Unassembled WGS sequence"/>
</dbReference>
<accession>A0A8J3AEI8</accession>
<feature type="binding site" evidence="7 10">
    <location>
        <position position="115"/>
    </location>
    <ligand>
        <name>Mg(2+)</name>
        <dbReference type="ChEBI" id="CHEBI:18420"/>
    </ligand>
</feature>
<evidence type="ECO:0000256" key="9">
    <source>
        <dbReference type="PIRSR" id="PIRSR000388-2"/>
    </source>
</evidence>
<dbReference type="UniPathway" id="UPA00028">
    <property type="reaction ID" value="UER00003"/>
</dbReference>
<reference evidence="11" key="1">
    <citation type="journal article" date="2014" name="Int. J. Syst. Evol. Microbiol.">
        <title>Complete genome sequence of Corynebacterium casei LMG S-19264T (=DSM 44701T), isolated from a smear-ripened cheese.</title>
        <authorList>
            <consortium name="US DOE Joint Genome Institute (JGI-PGF)"/>
            <person name="Walter F."/>
            <person name="Albersmeier A."/>
            <person name="Kalinowski J."/>
            <person name="Ruckert C."/>
        </authorList>
    </citation>
    <scope>NUCLEOTIDE SEQUENCE</scope>
    <source>
        <strain evidence="11">CCM 8606</strain>
    </source>
</reference>
<dbReference type="SUPFAM" id="SSF51621">
    <property type="entry name" value="Phosphoenolpyruvate/pyruvate domain"/>
    <property type="match status" value="1"/>
</dbReference>
<dbReference type="AlphaFoldDB" id="A0A8J3AEI8"/>
<dbReference type="PANTHER" id="PTHR20881:SF0">
    <property type="entry name" value="3-METHYL-2-OXOBUTANOATE HYDROXYMETHYLTRANSFERASE"/>
    <property type="match status" value="1"/>
</dbReference>
<evidence type="ECO:0000313" key="12">
    <source>
        <dbReference type="Proteomes" id="UP000619536"/>
    </source>
</evidence>
<dbReference type="RefSeq" id="WP_188354300.1">
    <property type="nucleotide sequence ID" value="NZ_BMDH01000001.1"/>
</dbReference>
<feature type="binding site" evidence="7 9">
    <location>
        <position position="113"/>
    </location>
    <ligand>
        <name>3-methyl-2-oxobutanoate</name>
        <dbReference type="ChEBI" id="CHEBI:11851"/>
    </ligand>
</feature>
<evidence type="ECO:0000256" key="4">
    <source>
        <dbReference type="ARBA" id="ARBA00022655"/>
    </source>
</evidence>
<dbReference type="HAMAP" id="MF_00156">
    <property type="entry name" value="PanB"/>
    <property type="match status" value="1"/>
</dbReference>
<keyword evidence="7 10" id="KW-0460">Magnesium</keyword>
<evidence type="ECO:0000256" key="2">
    <source>
        <dbReference type="ARBA" id="ARBA00008676"/>
    </source>
</evidence>
<dbReference type="Pfam" id="PF02548">
    <property type="entry name" value="Pantoate_transf"/>
    <property type="match status" value="1"/>
</dbReference>
<dbReference type="PIRSF" id="PIRSF000388">
    <property type="entry name" value="Pantoate_hydroxy_MeTrfase"/>
    <property type="match status" value="1"/>
</dbReference>
<proteinExistence type="inferred from homology"/>
<comment type="subunit">
    <text evidence="3 7">Homodecamer; pentamer of dimers.</text>
</comment>
<gene>
    <name evidence="7 11" type="primary">panB</name>
    <name evidence="11" type="ORF">GCM10007377_00940</name>
</gene>
<evidence type="ECO:0000256" key="3">
    <source>
        <dbReference type="ARBA" id="ARBA00011424"/>
    </source>
</evidence>
<dbReference type="InterPro" id="IPR015813">
    <property type="entry name" value="Pyrv/PenolPyrv_kinase-like_dom"/>
</dbReference>
<keyword evidence="7 10" id="KW-0479">Metal-binding</keyword>
<comment type="caution">
    <text evidence="11">The sequence shown here is derived from an EMBL/GenBank/DDBJ whole genome shotgun (WGS) entry which is preliminary data.</text>
</comment>
<feature type="binding site" evidence="7 9">
    <location>
        <begin position="44"/>
        <end position="45"/>
    </location>
    <ligand>
        <name>3-methyl-2-oxobutanoate</name>
        <dbReference type="ChEBI" id="CHEBI:11851"/>
    </ligand>
</feature>
<feature type="binding site" evidence="7 10">
    <location>
        <position position="83"/>
    </location>
    <ligand>
        <name>Mg(2+)</name>
        <dbReference type="ChEBI" id="CHEBI:18420"/>
    </ligand>
</feature>
<name>A0A8J3AEI8_9BIFI</name>
<feature type="binding site" evidence="7 9">
    <location>
        <position position="83"/>
    </location>
    <ligand>
        <name>3-methyl-2-oxobutanoate</name>
        <dbReference type="ChEBI" id="CHEBI:11851"/>
    </ligand>
</feature>
<dbReference type="PANTHER" id="PTHR20881">
    <property type="entry name" value="3-METHYL-2-OXOBUTANOATE HYDROXYMETHYLTRANSFERASE"/>
    <property type="match status" value="1"/>
</dbReference>
<keyword evidence="4 7" id="KW-0566">Pantothenate biosynthesis</keyword>
<evidence type="ECO:0000313" key="11">
    <source>
        <dbReference type="EMBL" id="GGI12434.1"/>
    </source>
</evidence>
<feature type="binding site" evidence="7 10">
    <location>
        <position position="44"/>
    </location>
    <ligand>
        <name>Mg(2+)</name>
        <dbReference type="ChEBI" id="CHEBI:18420"/>
    </ligand>
</feature>
<comment type="function">
    <text evidence="6 7">Catalyzes the reversible reaction in which hydroxymethyl group from 5,10-methylenetetrahydrofolate is transferred onto alpha-ketoisovalerate to form ketopantoate.</text>
</comment>
<dbReference type="GO" id="GO:0005737">
    <property type="term" value="C:cytoplasm"/>
    <property type="evidence" value="ECO:0007669"/>
    <property type="project" value="UniProtKB-SubCell"/>
</dbReference>
<dbReference type="GO" id="GO:0003864">
    <property type="term" value="F:3-methyl-2-oxobutanoate hydroxymethyltransferase activity"/>
    <property type="evidence" value="ECO:0007669"/>
    <property type="project" value="UniProtKB-UniRule"/>
</dbReference>
<evidence type="ECO:0000256" key="5">
    <source>
        <dbReference type="ARBA" id="ARBA00022679"/>
    </source>
</evidence>
<sequence>MAITTASFAKAKAQGRKLTMLTAYDYTTARLVDEAGVDGILVGDSLGMVMLGYDSTLPVTMEDMIHHTRAVTRGAKHALVVADLPFMAYQVSTEQAVANAGRLIQEGGASAVKLEGGVAFEEQIAAIVRASIPVMGHIGLTPQSVNAFGGFKIQGKTQEAAQRVLDDARAIERAGAFAVVLEGIPTQLAQRIAQTISIPTIGIGAGDVTDGQILVAQDMLGMYGELSPKFVRRYANIGQQITQAISAYIADVQSGDFPNNEAEGYTMDGTQLEGLH</sequence>
<dbReference type="InterPro" id="IPR003700">
    <property type="entry name" value="Pantoate_hydroxy_MeTrfase"/>
</dbReference>
<feature type="active site" description="Proton acceptor" evidence="7 8">
    <location>
        <position position="182"/>
    </location>
</feature>
<comment type="cofactor">
    <cofactor evidence="7 10">
        <name>Mg(2+)</name>
        <dbReference type="ChEBI" id="CHEBI:18420"/>
    </cofactor>
    <text evidence="7 10">Binds 1 Mg(2+) ion per subunit.</text>
</comment>
<comment type="catalytic activity">
    <reaction evidence="7">
        <text>(6R)-5,10-methylene-5,6,7,8-tetrahydrofolate + 3-methyl-2-oxobutanoate + H2O = 2-dehydropantoate + (6S)-5,6,7,8-tetrahydrofolate</text>
        <dbReference type="Rhea" id="RHEA:11824"/>
        <dbReference type="ChEBI" id="CHEBI:11561"/>
        <dbReference type="ChEBI" id="CHEBI:11851"/>
        <dbReference type="ChEBI" id="CHEBI:15377"/>
        <dbReference type="ChEBI" id="CHEBI:15636"/>
        <dbReference type="ChEBI" id="CHEBI:57453"/>
        <dbReference type="EC" id="2.1.2.11"/>
    </reaction>
</comment>
<evidence type="ECO:0000256" key="8">
    <source>
        <dbReference type="PIRSR" id="PIRSR000388-1"/>
    </source>
</evidence>
<evidence type="ECO:0000256" key="10">
    <source>
        <dbReference type="PIRSR" id="PIRSR000388-3"/>
    </source>
</evidence>
<dbReference type="EC" id="2.1.2.11" evidence="7"/>
<protein>
    <recommendedName>
        <fullName evidence="7">3-methyl-2-oxobutanoate hydroxymethyltransferase</fullName>
        <ecNumber evidence="7">2.1.2.11</ecNumber>
    </recommendedName>
    <alternativeName>
        <fullName evidence="7">Ketopantoate hydroxymethyltransferase</fullName>
        <shortName evidence="7">KPHMT</shortName>
    </alternativeName>
</protein>
<evidence type="ECO:0000256" key="6">
    <source>
        <dbReference type="ARBA" id="ARBA00056497"/>
    </source>
</evidence>
<keyword evidence="7" id="KW-0963">Cytoplasm</keyword>
<comment type="subcellular location">
    <subcellularLocation>
        <location evidence="7">Cytoplasm</location>
    </subcellularLocation>
</comment>
<dbReference type="InterPro" id="IPR040442">
    <property type="entry name" value="Pyrv_kinase-like_dom_sf"/>
</dbReference>
<comment type="pathway">
    <text evidence="1 7">Cofactor biosynthesis; (R)-pantothenate biosynthesis; (R)-pantoate from 3-methyl-2-oxobutanoate: step 1/2.</text>
</comment>
<dbReference type="FunFam" id="3.20.20.60:FF:000003">
    <property type="entry name" value="3-methyl-2-oxobutanoate hydroxymethyltransferase"/>
    <property type="match status" value="1"/>
</dbReference>
<dbReference type="NCBIfam" id="TIGR00222">
    <property type="entry name" value="panB"/>
    <property type="match status" value="1"/>
</dbReference>
<keyword evidence="12" id="KW-1185">Reference proteome</keyword>
<evidence type="ECO:0000256" key="1">
    <source>
        <dbReference type="ARBA" id="ARBA00005033"/>
    </source>
</evidence>
<reference evidence="11" key="2">
    <citation type="submission" date="2020-09" db="EMBL/GenBank/DDBJ databases">
        <authorList>
            <person name="Sun Q."/>
            <person name="Sedlacek I."/>
        </authorList>
    </citation>
    <scope>NUCLEOTIDE SEQUENCE</scope>
    <source>
        <strain evidence="11">CCM 8606</strain>
    </source>
</reference>
<organism evidence="11 12">
    <name type="scientific">Galliscardovia ingluviei</name>
    <dbReference type="NCBI Taxonomy" id="1769422"/>
    <lineage>
        <taxon>Bacteria</taxon>
        <taxon>Bacillati</taxon>
        <taxon>Actinomycetota</taxon>
        <taxon>Actinomycetes</taxon>
        <taxon>Bifidobacteriales</taxon>
        <taxon>Bifidobacteriaceae</taxon>
        <taxon>Galliscardovia</taxon>
    </lineage>
</organism>
<dbReference type="EMBL" id="BMDH01000001">
    <property type="protein sequence ID" value="GGI12434.1"/>
    <property type="molecule type" value="Genomic_DNA"/>
</dbReference>
<keyword evidence="5 7" id="KW-0808">Transferase</keyword>
<comment type="similarity">
    <text evidence="2 7">Belongs to the PanB family.</text>
</comment>